<evidence type="ECO:0000256" key="5">
    <source>
        <dbReference type="ARBA" id="ARBA00022989"/>
    </source>
</evidence>
<evidence type="ECO:0000256" key="3">
    <source>
        <dbReference type="ARBA" id="ARBA00022475"/>
    </source>
</evidence>
<feature type="transmembrane region" description="Helical" evidence="7">
    <location>
        <begin position="359"/>
        <end position="376"/>
    </location>
</feature>
<dbReference type="InterPro" id="IPR050833">
    <property type="entry name" value="Poly_Biosynth_Transport"/>
</dbReference>
<keyword evidence="3" id="KW-1003">Cell membrane</keyword>
<protein>
    <submittedName>
        <fullName evidence="8">Lipopolysaccharide biosynthesis protein</fullName>
    </submittedName>
</protein>
<feature type="transmembrane region" description="Helical" evidence="7">
    <location>
        <begin position="290"/>
        <end position="312"/>
    </location>
</feature>
<sequence>MSIKEQATKSVFWSAIERFSVQGIQFILTIIIARILSPDDYGLIAMLGIFLALSQVLIDSGFAFALVQKQKRTETDYNTAFYFNAFGSLFIYIILYLLAPYIANFFEEPQLTIITRVLGINLIIMSLGIVQQAKLTIALDFKHQAMASLIAVIISGGIGLWMAYSGYGVWTLVFQSIANNFLRVCFLWVFSRWLPCWKFSYQSFSSLFRFGSRLMLTGLLHELYSNLYSLIIGKFFSASDLGYYNRSYTLAQFPSANIANVIVRAVYPIQCRYQDDMEQLRSMFMKYMRISCYVIFPFMVTLFVLAEPFVLILLTEKWLPAVSFIKILSLAFVWDPIMKINNNILSVKGRTDYALKAEVIKKVVAVILLVVSVPFGVTIMCFSLVLYAVADMVIIIYFSRKVINIGYCVQFGGLLPVVFLNIVMGVVMYGITCFPLSVFAKLLIPLVVGWSLYLFLSWLFKMQEWSIFLSLIRRK</sequence>
<dbReference type="AlphaFoldDB" id="A0A413H6S6"/>
<dbReference type="PANTHER" id="PTHR30250:SF10">
    <property type="entry name" value="LIPOPOLYSACCHARIDE BIOSYNTHESIS PROTEIN WZXC"/>
    <property type="match status" value="1"/>
</dbReference>
<dbReference type="RefSeq" id="WP_117987095.1">
    <property type="nucleotide sequence ID" value="NZ_CABMFG010000010.1"/>
</dbReference>
<feature type="transmembrane region" description="Helical" evidence="7">
    <location>
        <begin position="21"/>
        <end position="37"/>
    </location>
</feature>
<dbReference type="OrthoDB" id="9770347at2"/>
<dbReference type="PANTHER" id="PTHR30250">
    <property type="entry name" value="PST FAMILY PREDICTED COLANIC ACID TRANSPORTER"/>
    <property type="match status" value="1"/>
</dbReference>
<dbReference type="Pfam" id="PF13440">
    <property type="entry name" value="Polysacc_synt_3"/>
    <property type="match status" value="1"/>
</dbReference>
<accession>A0A413H6S6</accession>
<comment type="similarity">
    <text evidence="2">Belongs to the polysaccharide synthase family.</text>
</comment>
<comment type="caution">
    <text evidence="8">The sequence shown here is derived from an EMBL/GenBank/DDBJ whole genome shotgun (WGS) entry which is preliminary data.</text>
</comment>
<organism evidence="8 9">
    <name type="scientific">Bacteroides stercorirosoris</name>
    <dbReference type="NCBI Taxonomy" id="871324"/>
    <lineage>
        <taxon>Bacteria</taxon>
        <taxon>Pseudomonadati</taxon>
        <taxon>Bacteroidota</taxon>
        <taxon>Bacteroidia</taxon>
        <taxon>Bacteroidales</taxon>
        <taxon>Bacteroidaceae</taxon>
        <taxon>Bacteroides</taxon>
    </lineage>
</organism>
<evidence type="ECO:0000256" key="4">
    <source>
        <dbReference type="ARBA" id="ARBA00022692"/>
    </source>
</evidence>
<evidence type="ECO:0000256" key="1">
    <source>
        <dbReference type="ARBA" id="ARBA00004651"/>
    </source>
</evidence>
<evidence type="ECO:0000256" key="6">
    <source>
        <dbReference type="ARBA" id="ARBA00023136"/>
    </source>
</evidence>
<keyword evidence="6 7" id="KW-0472">Membrane</keyword>
<name>A0A413H6S6_9BACE</name>
<evidence type="ECO:0000313" key="9">
    <source>
        <dbReference type="Proteomes" id="UP000286075"/>
    </source>
</evidence>
<feature type="transmembrane region" description="Helical" evidence="7">
    <location>
        <begin position="43"/>
        <end position="67"/>
    </location>
</feature>
<comment type="subcellular location">
    <subcellularLocation>
        <location evidence="1">Cell membrane</location>
        <topology evidence="1">Multi-pass membrane protein</topology>
    </subcellularLocation>
</comment>
<reference evidence="8 9" key="1">
    <citation type="submission" date="2018-08" db="EMBL/GenBank/DDBJ databases">
        <title>A genome reference for cultivated species of the human gut microbiota.</title>
        <authorList>
            <person name="Zou Y."/>
            <person name="Xue W."/>
            <person name="Luo G."/>
        </authorList>
    </citation>
    <scope>NUCLEOTIDE SEQUENCE [LARGE SCALE GENOMIC DNA]</scope>
    <source>
        <strain evidence="8 9">OF03-9BH</strain>
    </source>
</reference>
<feature type="transmembrane region" description="Helical" evidence="7">
    <location>
        <begin position="79"/>
        <end position="99"/>
    </location>
</feature>
<dbReference type="GO" id="GO:0005886">
    <property type="term" value="C:plasma membrane"/>
    <property type="evidence" value="ECO:0007669"/>
    <property type="project" value="UniProtKB-SubCell"/>
</dbReference>
<proteinExistence type="inferred from homology"/>
<keyword evidence="5 7" id="KW-1133">Transmembrane helix</keyword>
<evidence type="ECO:0000256" key="2">
    <source>
        <dbReference type="ARBA" id="ARBA00007430"/>
    </source>
</evidence>
<feature type="transmembrane region" description="Helical" evidence="7">
    <location>
        <begin position="438"/>
        <end position="460"/>
    </location>
</feature>
<feature type="transmembrane region" description="Helical" evidence="7">
    <location>
        <begin position="145"/>
        <end position="164"/>
    </location>
</feature>
<dbReference type="Proteomes" id="UP000286075">
    <property type="component" value="Unassembled WGS sequence"/>
</dbReference>
<evidence type="ECO:0000256" key="7">
    <source>
        <dbReference type="SAM" id="Phobius"/>
    </source>
</evidence>
<feature type="transmembrane region" description="Helical" evidence="7">
    <location>
        <begin position="411"/>
        <end position="432"/>
    </location>
</feature>
<dbReference type="CDD" id="cd13127">
    <property type="entry name" value="MATE_tuaB_like"/>
    <property type="match status" value="1"/>
</dbReference>
<feature type="transmembrane region" description="Helical" evidence="7">
    <location>
        <begin position="170"/>
        <end position="190"/>
    </location>
</feature>
<dbReference type="EMBL" id="QSCF01000010">
    <property type="protein sequence ID" value="RGX79334.1"/>
    <property type="molecule type" value="Genomic_DNA"/>
</dbReference>
<keyword evidence="4 7" id="KW-0812">Transmembrane</keyword>
<evidence type="ECO:0000313" key="8">
    <source>
        <dbReference type="EMBL" id="RGX79334.1"/>
    </source>
</evidence>
<gene>
    <name evidence="8" type="ORF">DXA68_07870</name>
</gene>
<feature type="transmembrane region" description="Helical" evidence="7">
    <location>
        <begin position="111"/>
        <end position="133"/>
    </location>
</feature>